<comment type="caution">
    <text evidence="1">The sequence shown here is derived from an EMBL/GenBank/DDBJ whole genome shotgun (WGS) entry which is preliminary data.</text>
</comment>
<dbReference type="AlphaFoldDB" id="A0A9X4DAU8"/>
<reference evidence="1" key="1">
    <citation type="submission" date="2022-07" db="EMBL/GenBank/DDBJ databases">
        <title>Multi-strain Analysis of Pseudomonas putida Reveals Metabolic and Genetic Diversity.</title>
        <authorList>
            <person name="Monk J.M."/>
        </authorList>
    </citation>
    <scope>NUCLEOTIDE SEQUENCE</scope>
    <source>
        <strain evidence="1">17633</strain>
    </source>
</reference>
<protein>
    <submittedName>
        <fullName evidence="1">Uncharacterized protein</fullName>
    </submittedName>
</protein>
<evidence type="ECO:0000313" key="2">
    <source>
        <dbReference type="Proteomes" id="UP001150728"/>
    </source>
</evidence>
<proteinExistence type="predicted"/>
<sequence>MAGHRVMARAAVGGRVTLAEFERVARLGNHRDQVAGHPWHTKRQPDNSWWHRAGLGECEAQEQKQAFQVRVIGLLLPLHSGVAFMIDLNTAGARQALRMQQPDEEMEVRVRYQGRIFDITFLPDEDGTQPTDPNDHPVTDEQAKGWLRGEWWYHHIMVHIRNHDGSEIDDVKATCDSYSCLPSFSEPYDIIVRLCDELLKEHPF</sequence>
<dbReference type="Proteomes" id="UP001150728">
    <property type="component" value="Unassembled WGS sequence"/>
</dbReference>
<gene>
    <name evidence="1" type="ORF">NP554_17160</name>
</gene>
<organism evidence="1 2">
    <name type="scientific">Pseudomonas asiatica</name>
    <dbReference type="NCBI Taxonomy" id="2219225"/>
    <lineage>
        <taxon>Bacteria</taxon>
        <taxon>Pseudomonadati</taxon>
        <taxon>Pseudomonadota</taxon>
        <taxon>Gammaproteobacteria</taxon>
        <taxon>Pseudomonadales</taxon>
        <taxon>Pseudomonadaceae</taxon>
        <taxon>Pseudomonas</taxon>
    </lineage>
</organism>
<accession>A0A9X4DAU8</accession>
<evidence type="ECO:0000313" key="1">
    <source>
        <dbReference type="EMBL" id="MDD2113506.1"/>
    </source>
</evidence>
<dbReference type="RefSeq" id="WP_183596622.1">
    <property type="nucleotide sequence ID" value="NZ_JANIAM010000013.1"/>
</dbReference>
<dbReference type="EMBL" id="JANIAM010000013">
    <property type="protein sequence ID" value="MDD2113506.1"/>
    <property type="molecule type" value="Genomic_DNA"/>
</dbReference>
<name>A0A9X4DAU8_9PSED</name>